<reference evidence="2" key="1">
    <citation type="submission" date="2022-07" db="EMBL/GenBank/DDBJ databases">
        <title>Genetic diversity of Erwinia pyrifoliae.</title>
        <authorList>
            <person name="Park D.S."/>
            <person name="Ham H."/>
        </authorList>
    </citation>
    <scope>NUCLEOTIDE SEQUENCE</scope>
    <source>
        <strain evidence="2">CP201486</strain>
    </source>
</reference>
<sequence>MSDVDIYSSSTLFQLRGTQVATMQDEFGTVTVIDNRDFRSMSFDLIFEQSKMLKSNAALPVHNYVRAMLMARTLVKAQEILLLGLGGGSLLRSLFACNPRIAVDVVELRQAVLSVAQDYFYLPQSDNIRYFIDDAARFIADPNSQRCYQLIFSDLYNANALAPLQATEHFLRNCAARLQPGGWLVLNHPHLPQQDPPFSQALQAIYSSLFYTVAPSGNVVIFASCTPCTHPLHHLQHLMSSSGADFATDFTSLAQKLSRWPGSAAQR</sequence>
<name>A0ABY5XBZ1_ERWPY</name>
<dbReference type="GeneID" id="92237250"/>
<dbReference type="InterPro" id="IPR029063">
    <property type="entry name" value="SAM-dependent_MTases_sf"/>
</dbReference>
<organism evidence="2 3">
    <name type="scientific">Erwinia pyrifoliae</name>
    <dbReference type="NCBI Taxonomy" id="79967"/>
    <lineage>
        <taxon>Bacteria</taxon>
        <taxon>Pseudomonadati</taxon>
        <taxon>Pseudomonadota</taxon>
        <taxon>Gammaproteobacteria</taxon>
        <taxon>Enterobacterales</taxon>
        <taxon>Erwiniaceae</taxon>
        <taxon>Erwinia</taxon>
    </lineage>
</organism>
<dbReference type="Gene3D" id="3.40.50.150">
    <property type="entry name" value="Vaccinia Virus protein VP39"/>
    <property type="match status" value="1"/>
</dbReference>
<evidence type="ECO:0000313" key="3">
    <source>
        <dbReference type="Proteomes" id="UP001058553"/>
    </source>
</evidence>
<evidence type="ECO:0000256" key="1">
    <source>
        <dbReference type="ARBA" id="ARBA00023115"/>
    </source>
</evidence>
<accession>A0ABY5XBZ1</accession>
<dbReference type="SUPFAM" id="SSF53335">
    <property type="entry name" value="S-adenosyl-L-methionine-dependent methyltransferases"/>
    <property type="match status" value="1"/>
</dbReference>
<proteinExistence type="predicted"/>
<dbReference type="PANTHER" id="PTHR43317">
    <property type="entry name" value="THERMOSPERMINE SYNTHASE ACAULIS5"/>
    <property type="match status" value="1"/>
</dbReference>
<dbReference type="Proteomes" id="UP001058553">
    <property type="component" value="Chromosome"/>
</dbReference>
<dbReference type="RefSeq" id="WP_012667899.1">
    <property type="nucleotide sequence ID" value="NZ_CP023567.1"/>
</dbReference>
<keyword evidence="1" id="KW-0620">Polyamine biosynthesis</keyword>
<evidence type="ECO:0000313" key="2">
    <source>
        <dbReference type="EMBL" id="UWS34918.1"/>
    </source>
</evidence>
<keyword evidence="3" id="KW-1185">Reference proteome</keyword>
<protein>
    <submittedName>
        <fullName evidence="2">Spermidine synthase</fullName>
    </submittedName>
</protein>
<dbReference type="CDD" id="cd02440">
    <property type="entry name" value="AdoMet_MTases"/>
    <property type="match status" value="1"/>
</dbReference>
<dbReference type="PANTHER" id="PTHR43317:SF1">
    <property type="entry name" value="THERMOSPERMINE SYNTHASE ACAULIS5"/>
    <property type="match status" value="1"/>
</dbReference>
<gene>
    <name evidence="2" type="ORF">NYP84_07165</name>
</gene>
<dbReference type="EMBL" id="CP103445">
    <property type="protein sequence ID" value="UWS34918.1"/>
    <property type="molecule type" value="Genomic_DNA"/>
</dbReference>